<dbReference type="AlphaFoldDB" id="A0A8I0LA13"/>
<organism evidence="1 2">
    <name type="scientific">Xanthomonas citri pv. citri</name>
    <dbReference type="NCBI Taxonomy" id="611301"/>
    <lineage>
        <taxon>Bacteria</taxon>
        <taxon>Pseudomonadati</taxon>
        <taxon>Pseudomonadota</taxon>
        <taxon>Gammaproteobacteria</taxon>
        <taxon>Lysobacterales</taxon>
        <taxon>Lysobacteraceae</taxon>
        <taxon>Xanthomonas</taxon>
    </lineage>
</organism>
<dbReference type="Pfam" id="PF13424">
    <property type="entry name" value="TPR_12"/>
    <property type="match status" value="1"/>
</dbReference>
<gene>
    <name evidence="1" type="ORF">GUH15_09670</name>
</gene>
<dbReference type="InterPro" id="IPR019734">
    <property type="entry name" value="TPR_rpt"/>
</dbReference>
<dbReference type="SUPFAM" id="SSF48452">
    <property type="entry name" value="TPR-like"/>
    <property type="match status" value="1"/>
</dbReference>
<dbReference type="Gene3D" id="1.25.40.10">
    <property type="entry name" value="Tetratricopeptide repeat domain"/>
    <property type="match status" value="1"/>
</dbReference>
<comment type="caution">
    <text evidence="1">The sequence shown here is derived from an EMBL/GenBank/DDBJ whole genome shotgun (WGS) entry which is preliminary data.</text>
</comment>
<dbReference type="EMBL" id="JAABFR010000693">
    <property type="protein sequence ID" value="MBD4336313.1"/>
    <property type="molecule type" value="Genomic_DNA"/>
</dbReference>
<reference evidence="1" key="1">
    <citation type="submission" date="2020-01" db="EMBL/GenBank/DDBJ databases">
        <authorList>
            <person name="Richard D."/>
        </authorList>
    </citation>
    <scope>NUCLEOTIDE SEQUENCE</scope>
    <source>
        <strain evidence="1">JP541</strain>
    </source>
</reference>
<evidence type="ECO:0000313" key="1">
    <source>
        <dbReference type="EMBL" id="MBD4336313.1"/>
    </source>
</evidence>
<feature type="non-terminal residue" evidence="1">
    <location>
        <position position="1"/>
    </location>
</feature>
<proteinExistence type="predicted"/>
<dbReference type="Proteomes" id="UP000653002">
    <property type="component" value="Unassembled WGS sequence"/>
</dbReference>
<evidence type="ECO:0000313" key="2">
    <source>
        <dbReference type="Proteomes" id="UP000653002"/>
    </source>
</evidence>
<feature type="non-terminal residue" evidence="1">
    <location>
        <position position="82"/>
    </location>
</feature>
<dbReference type="SMART" id="SM00028">
    <property type="entry name" value="TPR"/>
    <property type="match status" value="2"/>
</dbReference>
<protein>
    <submittedName>
        <fullName evidence="1">Tetratricopeptide repeat protein</fullName>
    </submittedName>
</protein>
<sequence length="82" mass="9327">DYTRPMDCEAIYNLGLVLRAQGKMEEAEDMFYRALWNYTFNSAANTQLAQMYSMNGDFDSALERVGEALAYNGRNIEAANLK</sequence>
<name>A0A8I0LA13_XANCI</name>
<accession>A0A8I0LA13</accession>
<dbReference type="InterPro" id="IPR011990">
    <property type="entry name" value="TPR-like_helical_dom_sf"/>
</dbReference>